<feature type="non-terminal residue" evidence="1">
    <location>
        <position position="1"/>
    </location>
</feature>
<reference evidence="1 2" key="1">
    <citation type="submission" date="2015-06" db="EMBL/GenBank/DDBJ databases">
        <title>Survival trade-offs in plant roots during colonization by closely related pathogenic and mutualistic fungi.</title>
        <authorList>
            <person name="Hacquard S."/>
            <person name="Kracher B."/>
            <person name="Hiruma K."/>
            <person name="Weinman A."/>
            <person name="Muench P."/>
            <person name="Garrido Oter R."/>
            <person name="Ver Loren van Themaat E."/>
            <person name="Dallerey J.-F."/>
            <person name="Damm U."/>
            <person name="Henrissat B."/>
            <person name="Lespinet O."/>
            <person name="Thon M."/>
            <person name="Kemen E."/>
            <person name="McHardy A.C."/>
            <person name="Schulze-Lefert P."/>
            <person name="O'Connell R.J."/>
        </authorList>
    </citation>
    <scope>NUCLEOTIDE SEQUENCE [LARGE SCALE GENOMIC DNA]</scope>
    <source>
        <strain evidence="1 2">MAFF 238704</strain>
    </source>
</reference>
<protein>
    <submittedName>
        <fullName evidence="1">Uncharacterized protein</fullName>
    </submittedName>
</protein>
<accession>A0A167E326</accession>
<dbReference type="InterPro" id="IPR024079">
    <property type="entry name" value="MetalloPept_cat_dom_sf"/>
</dbReference>
<comment type="caution">
    <text evidence="1">The sequence shown here is derived from an EMBL/GenBank/DDBJ whole genome shotgun (WGS) entry which is preliminary data.</text>
</comment>
<name>A0A167E326_COLIC</name>
<gene>
    <name evidence="1" type="ORF">CI238_12874</name>
</gene>
<dbReference type="EMBL" id="LFIW01000832">
    <property type="protein sequence ID" value="KZL84644.1"/>
    <property type="molecule type" value="Genomic_DNA"/>
</dbReference>
<dbReference type="AlphaFoldDB" id="A0A167E326"/>
<dbReference type="Gene3D" id="3.40.390.10">
    <property type="entry name" value="Collagenase (Catalytic Domain)"/>
    <property type="match status" value="1"/>
</dbReference>
<proteinExistence type="predicted"/>
<evidence type="ECO:0000313" key="1">
    <source>
        <dbReference type="EMBL" id="KZL84644.1"/>
    </source>
</evidence>
<keyword evidence="2" id="KW-1185">Reference proteome</keyword>
<dbReference type="GO" id="GO:0008237">
    <property type="term" value="F:metallopeptidase activity"/>
    <property type="evidence" value="ECO:0007669"/>
    <property type="project" value="InterPro"/>
</dbReference>
<organism evidence="1 2">
    <name type="scientific">Colletotrichum incanum</name>
    <name type="common">Soybean anthracnose fungus</name>
    <dbReference type="NCBI Taxonomy" id="1573173"/>
    <lineage>
        <taxon>Eukaryota</taxon>
        <taxon>Fungi</taxon>
        <taxon>Dikarya</taxon>
        <taxon>Ascomycota</taxon>
        <taxon>Pezizomycotina</taxon>
        <taxon>Sordariomycetes</taxon>
        <taxon>Hypocreomycetidae</taxon>
        <taxon>Glomerellales</taxon>
        <taxon>Glomerellaceae</taxon>
        <taxon>Colletotrichum</taxon>
        <taxon>Colletotrichum spaethianum species complex</taxon>
    </lineage>
</organism>
<evidence type="ECO:0000313" key="2">
    <source>
        <dbReference type="Proteomes" id="UP000076584"/>
    </source>
</evidence>
<sequence>LFLAPEPSTPATPELGLPLSLHGMARNSFFLVMITGIAALLSCTTAAEIWDVFTVQGGSRDGGCDSRMEVLDQWLSEASFSLDATLVGMDTYDQDPRVRRAMSKFFGLNINPPRLSGSRSTTFNTIRNYIDYVKNFLENIERNGAPVYNNANFWLHCDSTFLSLHQPTDPALDFQANEMEGEDGNTITIEDVPKYQELLRKDAKNRPWWAGEITSQNGYYFTEYGGNYCYDDDLGVTAAMQLLERNAAGQAEAQPEKAAVILCPFSFDGSPQPNSWREANNLLAPGVSLHLAVPKSATLVHEAFHALHGTAFLSGAAEKYDIGECMNLNAAKSRTNPENYVFFIAHMYHMFGVPDEDEPDAPWSIPTQWDFQTTLGDDPVYGAFSNPL</sequence>
<dbReference type="Proteomes" id="UP000076584">
    <property type="component" value="Unassembled WGS sequence"/>
</dbReference>